<reference evidence="2 3" key="1">
    <citation type="journal article" date="2014" name="J. Infect. Dis.">
        <title>Molecular characterization of a novel botulinum neurotoxin type H gene.</title>
        <authorList>
            <person name="Dover N."/>
            <person name="Barash J.R."/>
            <person name="Hill K.K."/>
            <person name="Xie G."/>
            <person name="Arnon S.S."/>
        </authorList>
    </citation>
    <scope>NUCLEOTIDE SEQUENCE [LARGE SCALE GENOMIC DNA]</scope>
    <source>
        <strain evidence="2 3">IBCA10-7060</strain>
    </source>
</reference>
<accession>A0ABD7CLE0</accession>
<dbReference type="AlphaFoldDB" id="A0ABD7CLE0"/>
<dbReference type="RefSeq" id="WP_047403336.1">
    <property type="nucleotide sequence ID" value="NZ_CP069280.1"/>
</dbReference>
<feature type="transmembrane region" description="Helical" evidence="1">
    <location>
        <begin position="21"/>
        <end position="51"/>
    </location>
</feature>
<dbReference type="EMBL" id="CP069280">
    <property type="protein sequence ID" value="QRI54235.1"/>
    <property type="molecule type" value="Genomic_DNA"/>
</dbReference>
<gene>
    <name evidence="2" type="ORF">JQS73_03705</name>
</gene>
<proteinExistence type="predicted"/>
<keyword evidence="1" id="KW-0812">Transmembrane</keyword>
<feature type="transmembrane region" description="Helical" evidence="1">
    <location>
        <begin position="100"/>
        <end position="118"/>
    </location>
</feature>
<evidence type="ECO:0000313" key="2">
    <source>
        <dbReference type="EMBL" id="QRI54235.1"/>
    </source>
</evidence>
<dbReference type="Proteomes" id="UP000663464">
    <property type="component" value="Chromosome"/>
</dbReference>
<protein>
    <submittedName>
        <fullName evidence="2">Uncharacterized protein</fullName>
    </submittedName>
</protein>
<name>A0ABD7CLE0_CLOBO</name>
<keyword evidence="1" id="KW-1133">Transmembrane helix</keyword>
<keyword evidence="1" id="KW-0472">Membrane</keyword>
<feature type="transmembrane region" description="Helical" evidence="1">
    <location>
        <begin position="63"/>
        <end position="88"/>
    </location>
</feature>
<organism evidence="2 3">
    <name type="scientific">Clostridium botulinum</name>
    <dbReference type="NCBI Taxonomy" id="1491"/>
    <lineage>
        <taxon>Bacteria</taxon>
        <taxon>Bacillati</taxon>
        <taxon>Bacillota</taxon>
        <taxon>Clostridia</taxon>
        <taxon>Eubacteriales</taxon>
        <taxon>Clostridiaceae</taxon>
        <taxon>Clostridium</taxon>
    </lineage>
</organism>
<sequence>MKNIELIELYDKIIYTAIETILAYSIIIALIHPISLELAIILILPMLYLGIKKIGNLKSKSTIIKILSVIYGIVSGYILIVCIISGFLENATINVAYKNISINSLLILSFLLLSIFVYKRNQYEKIDL</sequence>
<evidence type="ECO:0000313" key="3">
    <source>
        <dbReference type="Proteomes" id="UP000663464"/>
    </source>
</evidence>
<evidence type="ECO:0000256" key="1">
    <source>
        <dbReference type="SAM" id="Phobius"/>
    </source>
</evidence>